<dbReference type="SUPFAM" id="SSF52922">
    <property type="entry name" value="TK C-terminal domain-like"/>
    <property type="match status" value="1"/>
</dbReference>
<dbReference type="Gene3D" id="3.40.50.970">
    <property type="match status" value="2"/>
</dbReference>
<dbReference type="CDD" id="cd07033">
    <property type="entry name" value="TPP_PYR_DXS_TK_like"/>
    <property type="match status" value="1"/>
</dbReference>
<evidence type="ECO:0000259" key="9">
    <source>
        <dbReference type="SMART" id="SM00861"/>
    </source>
</evidence>
<keyword evidence="11" id="KW-1185">Reference proteome</keyword>
<dbReference type="InterPro" id="IPR005475">
    <property type="entry name" value="Transketolase-like_Pyr-bd"/>
</dbReference>
<keyword evidence="5" id="KW-0808">Transferase</keyword>
<comment type="similarity">
    <text evidence="4">Belongs to the transketolase family.</text>
</comment>
<dbReference type="Gene3D" id="3.40.50.920">
    <property type="match status" value="1"/>
</dbReference>
<name>A0A6A6L2W5_HEVBR</name>
<keyword evidence="6" id="KW-0479">Metal-binding</keyword>
<proteinExistence type="inferred from homology"/>
<dbReference type="Pfam" id="PF22613">
    <property type="entry name" value="Transketolase_C_1"/>
    <property type="match status" value="1"/>
</dbReference>
<comment type="cofactor">
    <cofactor evidence="3">
        <name>thiamine diphosphate</name>
        <dbReference type="ChEBI" id="CHEBI:58937"/>
    </cofactor>
</comment>
<evidence type="ECO:0000256" key="2">
    <source>
        <dbReference type="ARBA" id="ARBA00001946"/>
    </source>
</evidence>
<dbReference type="Proteomes" id="UP000467840">
    <property type="component" value="Chromosome 7"/>
</dbReference>
<evidence type="ECO:0000313" key="10">
    <source>
        <dbReference type="EMBL" id="KAF2295671.1"/>
    </source>
</evidence>
<evidence type="ECO:0000256" key="3">
    <source>
        <dbReference type="ARBA" id="ARBA00001964"/>
    </source>
</evidence>
<comment type="cofactor">
    <cofactor evidence="1">
        <name>Co(2+)</name>
        <dbReference type="ChEBI" id="CHEBI:48828"/>
    </cofactor>
</comment>
<sequence>MYFNKKPNNQNLKENNSIDKIDKIDDESFQRLIDKKCVDNVRMLIVDAVQNAKAGHPGMALGMAEVGCMLCGIIQEIPSGLTGIEDLRCLCKLGSRTPGHPENTVTDGIEVTTGPLGQGVANAVGLALAEAHLAARFNKPDCVIIDHRIYCIMGDGCAMEGISHEAASLAGLWNLHKLTLIYDDNCNTIDGPTTLAFSEDISARFRALDWKTFTVDNIHDDMDSFKDALLSAFNETRKPTFIREGTSKAHHGTFDEDDVKEMKQKLVWDHREPFHVIPVVYSLSSRLPRLLCASLPSGRNISYGVREHAMAGISNGIALRRSGLITFAATFLTFSDYMKNSVRLSALSHAGVLYSMTHDSIGLGEDGPTHQPVEQLAGLRAVPRLPVFRPADGNETAGAYKVAITSRKVPSVIALSRQKVAANLEGTSAKEVERGGYIVSDNSGKCKPEIILLGTGTELCLCEGSAKMLRKEGRKGRVVSLVCWSLFDRQPLEYKERVSPRSVPKGVGVEAGFPIGWKEYAGDGGVVIGVEDFGASGAYLDTFMKLGFTEENVTKVAKSLLTQ</sequence>
<dbReference type="PANTHER" id="PTHR43522:SF5">
    <property type="entry name" value="TRANSKETOLASE"/>
    <property type="match status" value="1"/>
</dbReference>
<dbReference type="SUPFAM" id="SSF52518">
    <property type="entry name" value="Thiamin diphosphate-binding fold (THDP-binding)"/>
    <property type="match status" value="2"/>
</dbReference>
<dbReference type="GO" id="GO:0046872">
    <property type="term" value="F:metal ion binding"/>
    <property type="evidence" value="ECO:0007669"/>
    <property type="project" value="UniProtKB-KW"/>
</dbReference>
<comment type="cofactor">
    <cofactor evidence="2">
        <name>Mg(2+)</name>
        <dbReference type="ChEBI" id="CHEBI:18420"/>
    </cofactor>
</comment>
<keyword evidence="8" id="KW-0786">Thiamine pyrophosphate</keyword>
<dbReference type="PANTHER" id="PTHR43522">
    <property type="entry name" value="TRANSKETOLASE"/>
    <property type="match status" value="1"/>
</dbReference>
<accession>A0A6A6L2W5</accession>
<dbReference type="InterPro" id="IPR009014">
    <property type="entry name" value="Transketo_C/PFOR_II"/>
</dbReference>
<organism evidence="10 11">
    <name type="scientific">Hevea brasiliensis</name>
    <name type="common">Para rubber tree</name>
    <name type="synonym">Siphonia brasiliensis</name>
    <dbReference type="NCBI Taxonomy" id="3981"/>
    <lineage>
        <taxon>Eukaryota</taxon>
        <taxon>Viridiplantae</taxon>
        <taxon>Streptophyta</taxon>
        <taxon>Embryophyta</taxon>
        <taxon>Tracheophyta</taxon>
        <taxon>Spermatophyta</taxon>
        <taxon>Magnoliopsida</taxon>
        <taxon>eudicotyledons</taxon>
        <taxon>Gunneridae</taxon>
        <taxon>Pentapetalae</taxon>
        <taxon>rosids</taxon>
        <taxon>fabids</taxon>
        <taxon>Malpighiales</taxon>
        <taxon>Euphorbiaceae</taxon>
        <taxon>Crotonoideae</taxon>
        <taxon>Micrandreae</taxon>
        <taxon>Hevea</taxon>
    </lineage>
</organism>
<comment type="caution">
    <text evidence="10">The sequence shown here is derived from an EMBL/GenBank/DDBJ whole genome shotgun (WGS) entry which is preliminary data.</text>
</comment>
<evidence type="ECO:0000256" key="4">
    <source>
        <dbReference type="ARBA" id="ARBA00007131"/>
    </source>
</evidence>
<dbReference type="GO" id="GO:0004802">
    <property type="term" value="F:transketolase activity"/>
    <property type="evidence" value="ECO:0007669"/>
    <property type="project" value="TreeGrafter"/>
</dbReference>
<evidence type="ECO:0000256" key="5">
    <source>
        <dbReference type="ARBA" id="ARBA00022679"/>
    </source>
</evidence>
<dbReference type="InterPro" id="IPR029061">
    <property type="entry name" value="THDP-binding"/>
</dbReference>
<evidence type="ECO:0000313" key="11">
    <source>
        <dbReference type="Proteomes" id="UP000467840"/>
    </source>
</evidence>
<evidence type="ECO:0000256" key="1">
    <source>
        <dbReference type="ARBA" id="ARBA00001941"/>
    </source>
</evidence>
<protein>
    <recommendedName>
        <fullName evidence="9">Transketolase-like pyrimidine-binding domain-containing protein</fullName>
    </recommendedName>
</protein>
<dbReference type="InterPro" id="IPR055152">
    <property type="entry name" value="Transketolase-like_C_2"/>
</dbReference>
<dbReference type="GO" id="GO:0005829">
    <property type="term" value="C:cytosol"/>
    <property type="evidence" value="ECO:0007669"/>
    <property type="project" value="TreeGrafter"/>
</dbReference>
<reference evidence="10 11" key="1">
    <citation type="journal article" date="2020" name="Mol. Plant">
        <title>The Chromosome-Based Rubber Tree Genome Provides New Insights into Spurge Genome Evolution and Rubber Biosynthesis.</title>
        <authorList>
            <person name="Liu J."/>
            <person name="Shi C."/>
            <person name="Shi C.C."/>
            <person name="Li W."/>
            <person name="Zhang Q.J."/>
            <person name="Zhang Y."/>
            <person name="Li K."/>
            <person name="Lu H.F."/>
            <person name="Shi C."/>
            <person name="Zhu S.T."/>
            <person name="Xiao Z.Y."/>
            <person name="Nan H."/>
            <person name="Yue Y."/>
            <person name="Zhu X.G."/>
            <person name="Wu Y."/>
            <person name="Hong X.N."/>
            <person name="Fan G.Y."/>
            <person name="Tong Y."/>
            <person name="Zhang D."/>
            <person name="Mao C.L."/>
            <person name="Liu Y.L."/>
            <person name="Hao S.J."/>
            <person name="Liu W.Q."/>
            <person name="Lv M.Q."/>
            <person name="Zhang H.B."/>
            <person name="Liu Y."/>
            <person name="Hu-Tang G.R."/>
            <person name="Wang J.P."/>
            <person name="Wang J.H."/>
            <person name="Sun Y.H."/>
            <person name="Ni S.B."/>
            <person name="Chen W.B."/>
            <person name="Zhang X.C."/>
            <person name="Jiao Y.N."/>
            <person name="Eichler E.E."/>
            <person name="Li G.H."/>
            <person name="Liu X."/>
            <person name="Gao L.Z."/>
        </authorList>
    </citation>
    <scope>NUCLEOTIDE SEQUENCE [LARGE SCALE GENOMIC DNA]</scope>
    <source>
        <strain evidence="11">cv. GT1</strain>
        <tissue evidence="10">Leaf</tissue>
    </source>
</reference>
<dbReference type="Pfam" id="PF00456">
    <property type="entry name" value="Transketolase_N"/>
    <property type="match status" value="2"/>
</dbReference>
<gene>
    <name evidence="10" type="ORF">GH714_033539</name>
</gene>
<dbReference type="EMBL" id="JAAGAX010000013">
    <property type="protein sequence ID" value="KAF2295671.1"/>
    <property type="molecule type" value="Genomic_DNA"/>
</dbReference>
<evidence type="ECO:0000256" key="7">
    <source>
        <dbReference type="ARBA" id="ARBA00022842"/>
    </source>
</evidence>
<dbReference type="PROSITE" id="PS00802">
    <property type="entry name" value="TRANSKETOLASE_2"/>
    <property type="match status" value="1"/>
</dbReference>
<dbReference type="SMART" id="SM00861">
    <property type="entry name" value="Transket_pyr"/>
    <property type="match status" value="1"/>
</dbReference>
<dbReference type="InterPro" id="IPR020826">
    <property type="entry name" value="Transketolase_BS"/>
</dbReference>
<dbReference type="GO" id="GO:0006098">
    <property type="term" value="P:pentose-phosphate shunt"/>
    <property type="evidence" value="ECO:0007669"/>
    <property type="project" value="TreeGrafter"/>
</dbReference>
<dbReference type="InterPro" id="IPR005474">
    <property type="entry name" value="Transketolase_N"/>
</dbReference>
<feature type="domain" description="Transketolase-like pyrimidine-binding" evidence="9">
    <location>
        <begin position="268"/>
        <end position="422"/>
    </location>
</feature>
<dbReference type="AlphaFoldDB" id="A0A6A6L2W5"/>
<evidence type="ECO:0000256" key="6">
    <source>
        <dbReference type="ARBA" id="ARBA00022723"/>
    </source>
</evidence>
<keyword evidence="7" id="KW-0460">Magnesium</keyword>
<dbReference type="InterPro" id="IPR033247">
    <property type="entry name" value="Transketolase_fam"/>
</dbReference>
<evidence type="ECO:0000256" key="8">
    <source>
        <dbReference type="ARBA" id="ARBA00023052"/>
    </source>
</evidence>